<keyword evidence="2" id="KW-1185">Reference proteome</keyword>
<gene>
    <name evidence="1" type="ORF">IW256_003473</name>
</gene>
<protein>
    <submittedName>
        <fullName evidence="1">Acyl dehydratase</fullName>
    </submittedName>
</protein>
<dbReference type="AlphaFoldDB" id="A0A931GJM4"/>
<comment type="caution">
    <text evidence="1">The sequence shown here is derived from an EMBL/GenBank/DDBJ whole genome shotgun (WGS) entry which is preliminary data.</text>
</comment>
<evidence type="ECO:0000313" key="2">
    <source>
        <dbReference type="Proteomes" id="UP000614047"/>
    </source>
</evidence>
<organism evidence="1 2">
    <name type="scientific">Actinomadura viridis</name>
    <dbReference type="NCBI Taxonomy" id="58110"/>
    <lineage>
        <taxon>Bacteria</taxon>
        <taxon>Bacillati</taxon>
        <taxon>Actinomycetota</taxon>
        <taxon>Actinomycetes</taxon>
        <taxon>Streptosporangiales</taxon>
        <taxon>Thermomonosporaceae</taxon>
        <taxon>Actinomadura</taxon>
    </lineage>
</organism>
<sequence length="30" mass="3250">MRWDTDVTNQDGASVAEYDVLALVAKRPAG</sequence>
<evidence type="ECO:0000313" key="1">
    <source>
        <dbReference type="EMBL" id="MBG6089360.1"/>
    </source>
</evidence>
<dbReference type="Proteomes" id="UP000614047">
    <property type="component" value="Unassembled WGS sequence"/>
</dbReference>
<name>A0A931GJM4_9ACTN</name>
<reference evidence="1" key="1">
    <citation type="submission" date="2020-11" db="EMBL/GenBank/DDBJ databases">
        <title>Sequencing the genomes of 1000 actinobacteria strains.</title>
        <authorList>
            <person name="Klenk H.-P."/>
        </authorList>
    </citation>
    <scope>NUCLEOTIDE SEQUENCE</scope>
    <source>
        <strain evidence="1">DSM 43175</strain>
    </source>
</reference>
<proteinExistence type="predicted"/>
<accession>A0A931GJM4</accession>
<dbReference type="EMBL" id="JADOUA010000001">
    <property type="protein sequence ID" value="MBG6089360.1"/>
    <property type="molecule type" value="Genomic_DNA"/>
</dbReference>